<comment type="caution">
    <text evidence="1">The sequence shown here is derived from an EMBL/GenBank/DDBJ whole genome shotgun (WGS) entry which is preliminary data.</text>
</comment>
<evidence type="ECO:0000313" key="2">
    <source>
        <dbReference type="Proteomes" id="UP000250462"/>
    </source>
</evidence>
<keyword evidence="2" id="KW-1185">Reference proteome</keyword>
<dbReference type="OrthoDB" id="4377304at2"/>
<dbReference type="Proteomes" id="UP000250462">
    <property type="component" value="Unassembled WGS sequence"/>
</dbReference>
<reference evidence="1 2" key="1">
    <citation type="submission" date="2018-06" db="EMBL/GenBank/DDBJ databases">
        <title>Phytoactinopolyspora halophila sp. nov., a novel halophilic actinomycete isolated from a saline soil in China.</title>
        <authorList>
            <person name="Tang S.-K."/>
        </authorList>
    </citation>
    <scope>NUCLEOTIDE SEQUENCE [LARGE SCALE GENOMIC DNA]</scope>
    <source>
        <strain evidence="1 2">YIM 96934</strain>
    </source>
</reference>
<name>A0A329QH02_9ACTN</name>
<evidence type="ECO:0000313" key="1">
    <source>
        <dbReference type="EMBL" id="RAW11644.1"/>
    </source>
</evidence>
<gene>
    <name evidence="1" type="ORF">DPM12_16385</name>
</gene>
<dbReference type="EMBL" id="QMIG01000019">
    <property type="protein sequence ID" value="RAW11644.1"/>
    <property type="molecule type" value="Genomic_DNA"/>
</dbReference>
<sequence>MSFVVDASALVYANIANEDAAARLRYRLRDETVHATHLVGAGLGNVLRRHVVRGTMTADHGAAVLRHAPGSLSIDTP</sequence>
<accession>A0A329QH02</accession>
<dbReference type="AlphaFoldDB" id="A0A329QH02"/>
<proteinExistence type="predicted"/>
<organism evidence="1 2">
    <name type="scientific">Phytoactinopolyspora halophila</name>
    <dbReference type="NCBI Taxonomy" id="1981511"/>
    <lineage>
        <taxon>Bacteria</taxon>
        <taxon>Bacillati</taxon>
        <taxon>Actinomycetota</taxon>
        <taxon>Actinomycetes</taxon>
        <taxon>Jiangellales</taxon>
        <taxon>Jiangellaceae</taxon>
        <taxon>Phytoactinopolyspora</taxon>
    </lineage>
</organism>
<protein>
    <submittedName>
        <fullName evidence="1">Uncharacterized protein</fullName>
    </submittedName>
</protein>
<dbReference type="RefSeq" id="WP_112259413.1">
    <property type="nucleotide sequence ID" value="NZ_QMIG01000019.1"/>
</dbReference>
<dbReference type="Gene3D" id="3.40.50.1010">
    <property type="entry name" value="5'-nuclease"/>
    <property type="match status" value="1"/>
</dbReference>